<evidence type="ECO:0000313" key="3">
    <source>
        <dbReference type="Proteomes" id="UP000784294"/>
    </source>
</evidence>
<evidence type="ECO:0000256" key="1">
    <source>
        <dbReference type="SAM" id="MobiDB-lite"/>
    </source>
</evidence>
<accession>A0A3S5FEC9</accession>
<keyword evidence="3" id="KW-1185">Reference proteome</keyword>
<sequence length="100" mass="10640">MRRGQDRCWSGSQANSAGKWADGSMLRSISGLGDNLIRGGKRRERQEGGDKSASLPNGQMEIWLNCKRLGLVGRDRGFGAGDENDGPLSGEGGINGMFGL</sequence>
<comment type="caution">
    <text evidence="2">The sequence shown here is derived from an EMBL/GenBank/DDBJ whole genome shotgun (WGS) entry which is preliminary data.</text>
</comment>
<organism evidence="2 3">
    <name type="scientific">Protopolystoma xenopodis</name>
    <dbReference type="NCBI Taxonomy" id="117903"/>
    <lineage>
        <taxon>Eukaryota</taxon>
        <taxon>Metazoa</taxon>
        <taxon>Spiralia</taxon>
        <taxon>Lophotrochozoa</taxon>
        <taxon>Platyhelminthes</taxon>
        <taxon>Monogenea</taxon>
        <taxon>Polyopisthocotylea</taxon>
        <taxon>Polystomatidea</taxon>
        <taxon>Polystomatidae</taxon>
        <taxon>Protopolystoma</taxon>
    </lineage>
</organism>
<dbReference type="AlphaFoldDB" id="A0A3S5FEC9"/>
<evidence type="ECO:0000313" key="2">
    <source>
        <dbReference type="EMBL" id="VEL24543.1"/>
    </source>
</evidence>
<feature type="region of interest" description="Disordered" evidence="1">
    <location>
        <begin position="79"/>
        <end position="100"/>
    </location>
</feature>
<reference evidence="2" key="1">
    <citation type="submission" date="2018-11" db="EMBL/GenBank/DDBJ databases">
        <authorList>
            <consortium name="Pathogen Informatics"/>
        </authorList>
    </citation>
    <scope>NUCLEOTIDE SEQUENCE</scope>
</reference>
<feature type="region of interest" description="Disordered" evidence="1">
    <location>
        <begin position="33"/>
        <end position="57"/>
    </location>
</feature>
<feature type="compositionally biased region" description="Gly residues" evidence="1">
    <location>
        <begin position="89"/>
        <end position="100"/>
    </location>
</feature>
<dbReference type="EMBL" id="CAAALY010068308">
    <property type="protein sequence ID" value="VEL24543.1"/>
    <property type="molecule type" value="Genomic_DNA"/>
</dbReference>
<proteinExistence type="predicted"/>
<gene>
    <name evidence="2" type="ORF">PXEA_LOCUS17983</name>
</gene>
<dbReference type="Proteomes" id="UP000784294">
    <property type="component" value="Unassembled WGS sequence"/>
</dbReference>
<name>A0A3S5FEC9_9PLAT</name>
<feature type="region of interest" description="Disordered" evidence="1">
    <location>
        <begin position="1"/>
        <end position="20"/>
    </location>
</feature>
<protein>
    <submittedName>
        <fullName evidence="2">Uncharacterized protein</fullName>
    </submittedName>
</protein>